<evidence type="ECO:0000313" key="1">
    <source>
        <dbReference type="EMBL" id="GAN14135.1"/>
    </source>
</evidence>
<proteinExistence type="predicted"/>
<comment type="caution">
    <text evidence="1">The sequence shown here is derived from an EMBL/GenBank/DDBJ whole genome shotgun (WGS) entry which is preliminary data.</text>
</comment>
<protein>
    <submittedName>
        <fullName evidence="1">DNA, contig: SP630</fullName>
    </submittedName>
</protein>
<organism evidence="1 2">
    <name type="scientific">Sphingomonas paucimobilis NBRC 13935</name>
    <dbReference type="NCBI Taxonomy" id="1219050"/>
    <lineage>
        <taxon>Bacteria</taxon>
        <taxon>Pseudomonadati</taxon>
        <taxon>Pseudomonadota</taxon>
        <taxon>Alphaproteobacteria</taxon>
        <taxon>Sphingomonadales</taxon>
        <taxon>Sphingomonadaceae</taxon>
        <taxon>Sphingomonas</taxon>
    </lineage>
</organism>
<evidence type="ECO:0000313" key="2">
    <source>
        <dbReference type="Proteomes" id="UP000032025"/>
    </source>
</evidence>
<dbReference type="EMBL" id="BBJS01000030">
    <property type="protein sequence ID" value="GAN14135.1"/>
    <property type="molecule type" value="Genomic_DNA"/>
</dbReference>
<dbReference type="AlphaFoldDB" id="A0A0C9M305"/>
<dbReference type="GeneID" id="78528701"/>
<sequence length="92" mass="9686">MKIDHHKIDATLGPSVIITAPVAVSHDPQNAVRIGVQLTDMPRVGSVIGITISCPAGTMMVTLDEDQATAFAIELTAAQLTHAQANDRSIVQ</sequence>
<keyword evidence="2" id="KW-1185">Reference proteome</keyword>
<gene>
    <name evidence="1" type="ORF">SP6_30_02760</name>
</gene>
<dbReference type="Proteomes" id="UP000032025">
    <property type="component" value="Unassembled WGS sequence"/>
</dbReference>
<accession>A0A0C9M305</accession>
<reference evidence="1 2" key="1">
    <citation type="submission" date="2014-08" db="EMBL/GenBank/DDBJ databases">
        <title>Whole genome shotgun sequence of Sphingomonas paucimobilis NBRC 13935.</title>
        <authorList>
            <person name="Hosoyama A."/>
            <person name="Hashimoto M."/>
            <person name="Hosoyama Y."/>
            <person name="Noguchi M."/>
            <person name="Uohara A."/>
            <person name="Ohji S."/>
            <person name="Katano-Makiyama Y."/>
            <person name="Ichikawa N."/>
            <person name="Kimura A."/>
            <person name="Yamazoe A."/>
            <person name="Fujita N."/>
        </authorList>
    </citation>
    <scope>NUCLEOTIDE SEQUENCE [LARGE SCALE GENOMIC DNA]</scope>
    <source>
        <strain evidence="1 2">NBRC 13935</strain>
    </source>
</reference>
<name>A0A0C9M305_SPHPI</name>
<dbReference type="RefSeq" id="WP_042468967.1">
    <property type="nucleotide sequence ID" value="NZ_BBJS01000030.1"/>
</dbReference>